<sequence>MRHDPSQTDPAIRIHPADDVAIARRQLLSGTRLESLGVTVVGLVPPGHKIALRDLSEGTPVRRYNQVIGHTSAAVAAGQHVHSHNLRYAEFARSHEVGVDARHPAAPAEPATFEGIVRADGRVATRNYIGILTSVNCSATAARAIADHFRRDVHPEALAPYPNVDGVVALTHGAGCATASEGEPITVLRRTLGGYARHANFAAVLIVGLGCETNQIQGLVAQEALEEGTRLVTFTIQDSGGTAKTVARGIEAVQRLLVEANRVQRQTVSARHLVVGLQCGGSDGYSGISANPALGAAVDRLVAHGGSAILSETPEIYGGEHLLLRRAVSQGVADKLIARIRWWEDYTARNQMQMDNNPSSGNKAGGLTTILEKSLGAIAKSGTTALVDVLEYAEPVPAGTHGLLYMDTPGYDPVSATGQVAGGANLICFTTGRGSAYGCAPSPSLKLSTNTALWQRQQEDIDLDCGPIVDGLATIDEIGEQIFRQMLRTASGERTASERHGYGQNEFVPWQLGAVM</sequence>
<proteinExistence type="inferred from homology"/>
<evidence type="ECO:0000313" key="5">
    <source>
        <dbReference type="Proteomes" id="UP000293433"/>
    </source>
</evidence>
<keyword evidence="4" id="KW-0378">Hydrolase</keyword>
<dbReference type="EMBL" id="SGWV01000008">
    <property type="protein sequence ID" value="RZS57205.1"/>
    <property type="molecule type" value="Genomic_DNA"/>
</dbReference>
<dbReference type="GO" id="GO:0016829">
    <property type="term" value="F:lyase activity"/>
    <property type="evidence" value="ECO:0007669"/>
    <property type="project" value="UniProtKB-KW"/>
</dbReference>
<reference evidence="4 5" key="1">
    <citation type="submission" date="2019-02" db="EMBL/GenBank/DDBJ databases">
        <title>Genomic Encyclopedia of Type Strains, Phase IV (KMG-IV): sequencing the most valuable type-strain genomes for metagenomic binning, comparative biology and taxonomic classification.</title>
        <authorList>
            <person name="Goeker M."/>
        </authorList>
    </citation>
    <scope>NUCLEOTIDE SEQUENCE [LARGE SCALE GENOMIC DNA]</scope>
    <source>
        <strain evidence="4 5">DSM 10617</strain>
    </source>
</reference>
<dbReference type="GO" id="GO:0019698">
    <property type="term" value="P:D-galacturonate catabolic process"/>
    <property type="evidence" value="ECO:0007669"/>
    <property type="project" value="TreeGrafter"/>
</dbReference>
<dbReference type="GO" id="GO:0016787">
    <property type="term" value="F:hydrolase activity"/>
    <property type="evidence" value="ECO:0007669"/>
    <property type="project" value="UniProtKB-KW"/>
</dbReference>
<protein>
    <submittedName>
        <fullName evidence="4">Altronate hydrolase</fullName>
    </submittedName>
</protein>
<evidence type="ECO:0000313" key="4">
    <source>
        <dbReference type="EMBL" id="RZS57205.1"/>
    </source>
</evidence>
<name>A0A4Q7LQN8_9BURK</name>
<evidence type="ECO:0000256" key="2">
    <source>
        <dbReference type="ARBA" id="ARBA00023239"/>
    </source>
</evidence>
<dbReference type="InterPro" id="IPR048332">
    <property type="entry name" value="GD_AH_C"/>
</dbReference>
<dbReference type="Pfam" id="PF04295">
    <property type="entry name" value="GD_AH_second"/>
    <property type="match status" value="1"/>
</dbReference>
<dbReference type="RefSeq" id="WP_130481603.1">
    <property type="nucleotide sequence ID" value="NZ_SGWV01000008.1"/>
</dbReference>
<keyword evidence="5" id="KW-1185">Reference proteome</keyword>
<dbReference type="InterPro" id="IPR052172">
    <property type="entry name" value="UxaA_altronate/galactarate_dh"/>
</dbReference>
<organism evidence="4 5">
    <name type="scientific">Sphaerotilus mobilis</name>
    <dbReference type="NCBI Taxonomy" id="47994"/>
    <lineage>
        <taxon>Bacteria</taxon>
        <taxon>Pseudomonadati</taxon>
        <taxon>Pseudomonadota</taxon>
        <taxon>Betaproteobacteria</taxon>
        <taxon>Burkholderiales</taxon>
        <taxon>Sphaerotilaceae</taxon>
        <taxon>Sphaerotilus</taxon>
    </lineage>
</organism>
<evidence type="ECO:0000256" key="1">
    <source>
        <dbReference type="ARBA" id="ARBA00010986"/>
    </source>
</evidence>
<dbReference type="InterPro" id="IPR044144">
    <property type="entry name" value="SAF_UxaA/GarD"/>
</dbReference>
<evidence type="ECO:0000259" key="3">
    <source>
        <dbReference type="SMART" id="SM00858"/>
    </source>
</evidence>
<feature type="domain" description="SAF" evidence="3">
    <location>
        <begin position="18"/>
        <end position="87"/>
    </location>
</feature>
<dbReference type="PANTHER" id="PTHR30536:SF5">
    <property type="entry name" value="ALTRONATE DEHYDRATASE"/>
    <property type="match status" value="1"/>
</dbReference>
<dbReference type="AlphaFoldDB" id="A0A4Q7LQN8"/>
<accession>A0A4Q7LQN8</accession>
<dbReference type="Pfam" id="PF20629">
    <property type="entry name" value="GD_AH_C"/>
    <property type="match status" value="1"/>
</dbReference>
<comment type="caution">
    <text evidence="4">The sequence shown here is derived from an EMBL/GenBank/DDBJ whole genome shotgun (WGS) entry which is preliminary data.</text>
</comment>
<dbReference type="OrthoDB" id="9804574at2"/>
<dbReference type="Pfam" id="PF08666">
    <property type="entry name" value="SAF"/>
    <property type="match status" value="1"/>
</dbReference>
<dbReference type="PANTHER" id="PTHR30536">
    <property type="entry name" value="ALTRONATE/GALACTARATE DEHYDRATASE"/>
    <property type="match status" value="1"/>
</dbReference>
<dbReference type="Gene3D" id="2.30.130.110">
    <property type="match status" value="1"/>
</dbReference>
<comment type="similarity">
    <text evidence="1">Belongs to the UxaA family.</text>
</comment>
<keyword evidence="2" id="KW-0456">Lyase</keyword>
<dbReference type="SMART" id="SM00858">
    <property type="entry name" value="SAF"/>
    <property type="match status" value="1"/>
</dbReference>
<dbReference type="InterPro" id="IPR013974">
    <property type="entry name" value="SAF"/>
</dbReference>
<dbReference type="CDD" id="cd11613">
    <property type="entry name" value="SAF_AH_GD"/>
    <property type="match status" value="1"/>
</dbReference>
<gene>
    <name evidence="4" type="ORF">EV685_1773</name>
</gene>
<dbReference type="Proteomes" id="UP000293433">
    <property type="component" value="Unassembled WGS sequence"/>
</dbReference>
<dbReference type="InterPro" id="IPR007392">
    <property type="entry name" value="GD_AH_second"/>
</dbReference>